<evidence type="ECO:0000313" key="10">
    <source>
        <dbReference type="Proteomes" id="UP000184383"/>
    </source>
</evidence>
<feature type="compositionally biased region" description="Polar residues" evidence="7">
    <location>
        <begin position="290"/>
        <end position="302"/>
    </location>
</feature>
<feature type="compositionally biased region" description="Pro residues" evidence="7">
    <location>
        <begin position="522"/>
        <end position="534"/>
    </location>
</feature>
<dbReference type="GeneID" id="63745158"/>
<dbReference type="Pfam" id="PF08226">
    <property type="entry name" value="DUF1720"/>
    <property type="match status" value="1"/>
</dbReference>
<dbReference type="InterPro" id="IPR011417">
    <property type="entry name" value="ANTH_dom"/>
</dbReference>
<evidence type="ECO:0000256" key="5">
    <source>
        <dbReference type="ARBA" id="ARBA00022737"/>
    </source>
</evidence>
<dbReference type="FunFam" id="1.20.58.150:FF:000004">
    <property type="entry name" value="ENTH domain protein"/>
    <property type="match status" value="1"/>
</dbReference>
<dbReference type="PANTHER" id="PTHR22951">
    <property type="entry name" value="CLATHRIN ASSEMBLY PROTEIN"/>
    <property type="match status" value="1"/>
</dbReference>
<feature type="compositionally biased region" description="Polar residues" evidence="7">
    <location>
        <begin position="477"/>
        <end position="503"/>
    </location>
</feature>
<dbReference type="SMART" id="SM00273">
    <property type="entry name" value="ENTH"/>
    <property type="match status" value="1"/>
</dbReference>
<feature type="compositionally biased region" description="Polar residues" evidence="7">
    <location>
        <begin position="434"/>
        <end position="456"/>
    </location>
</feature>
<evidence type="ECO:0000259" key="8">
    <source>
        <dbReference type="PROSITE" id="PS50942"/>
    </source>
</evidence>
<dbReference type="Pfam" id="PF07651">
    <property type="entry name" value="ANTH"/>
    <property type="match status" value="1"/>
</dbReference>
<evidence type="ECO:0000256" key="2">
    <source>
        <dbReference type="ARBA" id="ARBA00004496"/>
    </source>
</evidence>
<feature type="region of interest" description="Disordered" evidence="7">
    <location>
        <begin position="517"/>
        <end position="620"/>
    </location>
</feature>
<dbReference type="SUPFAM" id="SSF48464">
    <property type="entry name" value="ENTH/VHS domain"/>
    <property type="match status" value="1"/>
</dbReference>
<feature type="compositionally biased region" description="Gly residues" evidence="7">
    <location>
        <begin position="593"/>
        <end position="603"/>
    </location>
</feature>
<protein>
    <recommendedName>
        <fullName evidence="8">ENTH domain-containing protein</fullName>
    </recommendedName>
</protein>
<evidence type="ECO:0000256" key="7">
    <source>
        <dbReference type="SAM" id="MobiDB-lite"/>
    </source>
</evidence>
<dbReference type="InterPro" id="IPR008942">
    <property type="entry name" value="ENTH_VHS"/>
</dbReference>
<feature type="compositionally biased region" description="Low complexity" evidence="7">
    <location>
        <begin position="555"/>
        <end position="572"/>
    </location>
</feature>
<dbReference type="InterPro" id="IPR045192">
    <property type="entry name" value="AP180-like"/>
</dbReference>
<dbReference type="CDD" id="cd16988">
    <property type="entry name" value="ANTH_N_YAP180"/>
    <property type="match status" value="1"/>
</dbReference>
<feature type="domain" description="ENTH" evidence="8">
    <location>
        <begin position="1"/>
        <end position="124"/>
    </location>
</feature>
<feature type="compositionally biased region" description="Low complexity" evidence="7">
    <location>
        <begin position="280"/>
        <end position="289"/>
    </location>
</feature>
<dbReference type="InterPro" id="IPR013809">
    <property type="entry name" value="ENTH"/>
</dbReference>
<dbReference type="PROSITE" id="PS50942">
    <property type="entry name" value="ENTH"/>
    <property type="match status" value="1"/>
</dbReference>
<dbReference type="FunFam" id="1.25.40.90:FF:000025">
    <property type="entry name" value="ENTH domain protein"/>
    <property type="match status" value="1"/>
</dbReference>
<feature type="compositionally biased region" description="Polar residues" evidence="7">
    <location>
        <begin position="573"/>
        <end position="586"/>
    </location>
</feature>
<dbReference type="SUPFAM" id="SSF89009">
    <property type="entry name" value="GAT-like domain"/>
    <property type="match status" value="1"/>
</dbReference>
<dbReference type="InterPro" id="IPR013182">
    <property type="entry name" value="DUF1720"/>
</dbReference>
<comment type="subcellular location">
    <subcellularLocation>
        <location evidence="2">Cytoplasm</location>
    </subcellularLocation>
    <subcellularLocation>
        <location evidence="1">Membrane</location>
        <topology evidence="1">Peripheral membrane protein</topology>
    </subcellularLocation>
</comment>
<keyword evidence="10" id="KW-1185">Reference proteome</keyword>
<dbReference type="OrthoDB" id="44015at2759"/>
<keyword evidence="5" id="KW-0677">Repeat</keyword>
<organism evidence="9 10">
    <name type="scientific">Aspergillus wentii DTO 134E9</name>
    <dbReference type="NCBI Taxonomy" id="1073089"/>
    <lineage>
        <taxon>Eukaryota</taxon>
        <taxon>Fungi</taxon>
        <taxon>Dikarya</taxon>
        <taxon>Ascomycota</taxon>
        <taxon>Pezizomycotina</taxon>
        <taxon>Eurotiomycetes</taxon>
        <taxon>Eurotiomycetidae</taxon>
        <taxon>Eurotiales</taxon>
        <taxon>Aspergillaceae</taxon>
        <taxon>Aspergillus</taxon>
        <taxon>Aspergillus subgen. Cremei</taxon>
    </lineage>
</organism>
<keyword evidence="6" id="KW-0472">Membrane</keyword>
<dbReference type="VEuPathDB" id="FungiDB:ASPWEDRAFT_133788"/>
<dbReference type="Gene3D" id="1.20.58.150">
    <property type="entry name" value="ANTH domain"/>
    <property type="match status" value="1"/>
</dbReference>
<feature type="compositionally biased region" description="Pro residues" evidence="7">
    <location>
        <begin position="412"/>
        <end position="422"/>
    </location>
</feature>
<dbReference type="GO" id="GO:0072583">
    <property type="term" value="P:clathrin-dependent endocytosis"/>
    <property type="evidence" value="ECO:0007669"/>
    <property type="project" value="InterPro"/>
</dbReference>
<dbReference type="GO" id="GO:0030136">
    <property type="term" value="C:clathrin-coated vesicle"/>
    <property type="evidence" value="ECO:0007669"/>
    <property type="project" value="InterPro"/>
</dbReference>
<feature type="compositionally biased region" description="Low complexity" evidence="7">
    <location>
        <begin position="325"/>
        <end position="397"/>
    </location>
</feature>
<feature type="compositionally biased region" description="Polar residues" evidence="7">
    <location>
        <begin position="542"/>
        <end position="554"/>
    </location>
</feature>
<dbReference type="Proteomes" id="UP000184383">
    <property type="component" value="Unassembled WGS sequence"/>
</dbReference>
<dbReference type="InterPro" id="IPR014712">
    <property type="entry name" value="ANTH_dom_sf"/>
</dbReference>
<feature type="compositionally biased region" description="Low complexity" evidence="7">
    <location>
        <begin position="457"/>
        <end position="474"/>
    </location>
</feature>
<keyword evidence="3" id="KW-0963">Cytoplasm</keyword>
<evidence type="ECO:0000256" key="3">
    <source>
        <dbReference type="ARBA" id="ARBA00022490"/>
    </source>
</evidence>
<accession>A0A1L9RKY1</accession>
<keyword evidence="4" id="KW-0254">Endocytosis</keyword>
<dbReference type="RefSeq" id="XP_040689266.1">
    <property type="nucleotide sequence ID" value="XM_040829310.1"/>
</dbReference>
<sequence>MSGNFEKSVKGATKVKLAAPKSKYIEHILVATHTGEAGVAEIFRTLHLRLRDSTWTIAFKALIVVHLMVREGQLDATLQHMAQNPKQLVISGFSEVQSQGHNIRRYSDYLIARARAFEDTKTDYVRSGQGRMRRLTVEKGLLRETEIVQKQIRALLRCDLLDDVENEITLTAFRLLTLDLMTLYSVMNEGTINVLEHYFEMSRTDSERALEIYKRFAAQTEEVVKFLGVARHYESATRLEIPKLKHASTDLTRLLEDDLNDPDFDLRRREYLYRKHGKRAPSSSTSAAANGSTVDSNSTPRPQTAPKPLPKANPDLIDFFDTIEPSQQQVSQHLQQHQQQQAMQFQQTGFQPQQTGFQPQQTGFLPQQTGFQPQQTSFQQQQGLYPQQTGFQQPQPTGFGGSYAPQGSNPFGQPPVPQPLQPTPTGAGFGGYTPQPQSYGFQANLPSIPQSDPTSFQQQQPMQSAQQPQQLQPQPTNPFRQSTLLSTPTGGATPARSLSRQNTNPFARRLSTANPQYAAEAPFPPPSQPLPQPPVQTLQPQRTGTNPFARSSSVPPQQGLQPPAAAPLRPNPTGSTNPFRQSAFVNQQTGQGWQVGGQQGTMGGLEQLDTMPVFPRPGMI</sequence>
<dbReference type="STRING" id="1073089.A0A1L9RKY1"/>
<dbReference type="GO" id="GO:0032050">
    <property type="term" value="F:clathrin heavy chain binding"/>
    <property type="evidence" value="ECO:0007669"/>
    <property type="project" value="TreeGrafter"/>
</dbReference>
<feature type="region of interest" description="Disordered" evidence="7">
    <location>
        <begin position="275"/>
        <end position="503"/>
    </location>
</feature>
<dbReference type="GO" id="GO:0005905">
    <property type="term" value="C:clathrin-coated pit"/>
    <property type="evidence" value="ECO:0007669"/>
    <property type="project" value="TreeGrafter"/>
</dbReference>
<dbReference type="GO" id="GO:0000149">
    <property type="term" value="F:SNARE binding"/>
    <property type="evidence" value="ECO:0007669"/>
    <property type="project" value="TreeGrafter"/>
</dbReference>
<dbReference type="EMBL" id="KV878212">
    <property type="protein sequence ID" value="OJJ35590.1"/>
    <property type="molecule type" value="Genomic_DNA"/>
</dbReference>
<gene>
    <name evidence="9" type="ORF">ASPWEDRAFT_133788</name>
</gene>
<name>A0A1L9RKY1_ASPWE</name>
<dbReference type="GO" id="GO:0006900">
    <property type="term" value="P:vesicle budding from membrane"/>
    <property type="evidence" value="ECO:0007669"/>
    <property type="project" value="TreeGrafter"/>
</dbReference>
<reference evidence="10" key="1">
    <citation type="journal article" date="2017" name="Genome Biol.">
        <title>Comparative genomics reveals high biological diversity and specific adaptations in the industrially and medically important fungal genus Aspergillus.</title>
        <authorList>
            <person name="de Vries R.P."/>
            <person name="Riley R."/>
            <person name="Wiebenga A."/>
            <person name="Aguilar-Osorio G."/>
            <person name="Amillis S."/>
            <person name="Uchima C.A."/>
            <person name="Anderluh G."/>
            <person name="Asadollahi M."/>
            <person name="Askin M."/>
            <person name="Barry K."/>
            <person name="Battaglia E."/>
            <person name="Bayram O."/>
            <person name="Benocci T."/>
            <person name="Braus-Stromeyer S.A."/>
            <person name="Caldana C."/>
            <person name="Canovas D."/>
            <person name="Cerqueira G.C."/>
            <person name="Chen F."/>
            <person name="Chen W."/>
            <person name="Choi C."/>
            <person name="Clum A."/>
            <person name="Dos Santos R.A."/>
            <person name="Damasio A.R."/>
            <person name="Diallinas G."/>
            <person name="Emri T."/>
            <person name="Fekete E."/>
            <person name="Flipphi M."/>
            <person name="Freyberg S."/>
            <person name="Gallo A."/>
            <person name="Gournas C."/>
            <person name="Habgood R."/>
            <person name="Hainaut M."/>
            <person name="Harispe M.L."/>
            <person name="Henrissat B."/>
            <person name="Hilden K.S."/>
            <person name="Hope R."/>
            <person name="Hossain A."/>
            <person name="Karabika E."/>
            <person name="Karaffa L."/>
            <person name="Karanyi Z."/>
            <person name="Krasevec N."/>
            <person name="Kuo A."/>
            <person name="Kusch H."/>
            <person name="LaButti K."/>
            <person name="Lagendijk E.L."/>
            <person name="Lapidus A."/>
            <person name="Levasseur A."/>
            <person name="Lindquist E."/>
            <person name="Lipzen A."/>
            <person name="Logrieco A.F."/>
            <person name="MacCabe A."/>
            <person name="Maekelae M.R."/>
            <person name="Malavazi I."/>
            <person name="Melin P."/>
            <person name="Meyer V."/>
            <person name="Mielnichuk N."/>
            <person name="Miskei M."/>
            <person name="Molnar A.P."/>
            <person name="Mule G."/>
            <person name="Ngan C.Y."/>
            <person name="Orejas M."/>
            <person name="Orosz E."/>
            <person name="Ouedraogo J.P."/>
            <person name="Overkamp K.M."/>
            <person name="Park H.-S."/>
            <person name="Perrone G."/>
            <person name="Piumi F."/>
            <person name="Punt P.J."/>
            <person name="Ram A.F."/>
            <person name="Ramon A."/>
            <person name="Rauscher S."/>
            <person name="Record E."/>
            <person name="Riano-Pachon D.M."/>
            <person name="Robert V."/>
            <person name="Roehrig J."/>
            <person name="Ruller R."/>
            <person name="Salamov A."/>
            <person name="Salih N.S."/>
            <person name="Samson R.A."/>
            <person name="Sandor E."/>
            <person name="Sanguinetti M."/>
            <person name="Schuetze T."/>
            <person name="Sepcic K."/>
            <person name="Shelest E."/>
            <person name="Sherlock G."/>
            <person name="Sophianopoulou V."/>
            <person name="Squina F.M."/>
            <person name="Sun H."/>
            <person name="Susca A."/>
            <person name="Todd R.B."/>
            <person name="Tsang A."/>
            <person name="Unkles S.E."/>
            <person name="van de Wiele N."/>
            <person name="van Rossen-Uffink D."/>
            <person name="Oliveira J.V."/>
            <person name="Vesth T.C."/>
            <person name="Visser J."/>
            <person name="Yu J.-H."/>
            <person name="Zhou M."/>
            <person name="Andersen M.R."/>
            <person name="Archer D.B."/>
            <person name="Baker S.E."/>
            <person name="Benoit I."/>
            <person name="Brakhage A.A."/>
            <person name="Braus G.H."/>
            <person name="Fischer R."/>
            <person name="Frisvad J.C."/>
            <person name="Goldman G.H."/>
            <person name="Houbraken J."/>
            <person name="Oakley B."/>
            <person name="Pocsi I."/>
            <person name="Scazzocchio C."/>
            <person name="Seiboth B."/>
            <person name="vanKuyk P.A."/>
            <person name="Wortman J."/>
            <person name="Dyer P.S."/>
            <person name="Grigoriev I.V."/>
        </authorList>
    </citation>
    <scope>NUCLEOTIDE SEQUENCE [LARGE SCALE GENOMIC DNA]</scope>
    <source>
        <strain evidence="10">DTO 134E9</strain>
    </source>
</reference>
<dbReference type="PANTHER" id="PTHR22951:SF5">
    <property type="entry name" value="PHOSPHATIDYLINOSITOL-BINDING CLATHRIN ASSEMBLY PROTEIN LAP"/>
    <property type="match status" value="1"/>
</dbReference>
<evidence type="ECO:0000256" key="6">
    <source>
        <dbReference type="ARBA" id="ARBA00023136"/>
    </source>
</evidence>
<dbReference type="Gene3D" id="1.25.40.90">
    <property type="match status" value="1"/>
</dbReference>
<dbReference type="GO" id="GO:0005546">
    <property type="term" value="F:phosphatidylinositol-4,5-bisphosphate binding"/>
    <property type="evidence" value="ECO:0007669"/>
    <property type="project" value="TreeGrafter"/>
</dbReference>
<evidence type="ECO:0000256" key="4">
    <source>
        <dbReference type="ARBA" id="ARBA00022583"/>
    </source>
</evidence>
<proteinExistence type="predicted"/>
<dbReference type="GO" id="GO:0005545">
    <property type="term" value="F:1-phosphatidylinositol binding"/>
    <property type="evidence" value="ECO:0007669"/>
    <property type="project" value="InterPro"/>
</dbReference>
<dbReference type="AlphaFoldDB" id="A0A1L9RKY1"/>
<evidence type="ECO:0000313" key="9">
    <source>
        <dbReference type="EMBL" id="OJJ35590.1"/>
    </source>
</evidence>
<evidence type="ECO:0000256" key="1">
    <source>
        <dbReference type="ARBA" id="ARBA00004170"/>
    </source>
</evidence>
<dbReference type="GO" id="GO:0048268">
    <property type="term" value="P:clathrin coat assembly"/>
    <property type="evidence" value="ECO:0007669"/>
    <property type="project" value="InterPro"/>
</dbReference>